<keyword evidence="8" id="KW-1185">Reference proteome</keyword>
<dbReference type="PROSITE" id="PS00137">
    <property type="entry name" value="SUBTILASE_HIS"/>
    <property type="match status" value="1"/>
</dbReference>
<evidence type="ECO:0000259" key="6">
    <source>
        <dbReference type="Pfam" id="PF00082"/>
    </source>
</evidence>
<keyword evidence="2 5" id="KW-0645">Protease</keyword>
<keyword evidence="3 5" id="KW-0378">Hydrolase</keyword>
<comment type="similarity">
    <text evidence="1 5">Belongs to the peptidase S8 family.</text>
</comment>
<gene>
    <name evidence="7" type="ORF">NE686_16275</name>
</gene>
<name>A0ABT1SDW4_9FIRM</name>
<dbReference type="InterPro" id="IPR000209">
    <property type="entry name" value="Peptidase_S8/S53_dom"/>
</dbReference>
<protein>
    <submittedName>
        <fullName evidence="7">S8 family peptidase</fullName>
    </submittedName>
</protein>
<dbReference type="PROSITE" id="PS00136">
    <property type="entry name" value="SUBTILASE_ASP"/>
    <property type="match status" value="1"/>
</dbReference>
<dbReference type="InterPro" id="IPR022398">
    <property type="entry name" value="Peptidase_S8_His-AS"/>
</dbReference>
<comment type="caution">
    <text evidence="7">The sequence shown here is derived from an EMBL/GenBank/DDBJ whole genome shotgun (WGS) entry which is preliminary data.</text>
</comment>
<proteinExistence type="inferred from homology"/>
<dbReference type="RefSeq" id="WP_216556550.1">
    <property type="nucleotide sequence ID" value="NZ_JAHLOH010000019.1"/>
</dbReference>
<dbReference type="Proteomes" id="UP001524478">
    <property type="component" value="Unassembled WGS sequence"/>
</dbReference>
<dbReference type="CDD" id="cd07487">
    <property type="entry name" value="Peptidases_S8_1"/>
    <property type="match status" value="1"/>
</dbReference>
<dbReference type="PROSITE" id="PS00138">
    <property type="entry name" value="SUBTILASE_SER"/>
    <property type="match status" value="1"/>
</dbReference>
<evidence type="ECO:0000256" key="2">
    <source>
        <dbReference type="ARBA" id="ARBA00022670"/>
    </source>
</evidence>
<evidence type="ECO:0000256" key="5">
    <source>
        <dbReference type="PROSITE-ProRule" id="PRU01240"/>
    </source>
</evidence>
<organism evidence="7 8">
    <name type="scientific">Tissierella carlieri</name>
    <dbReference type="NCBI Taxonomy" id="689904"/>
    <lineage>
        <taxon>Bacteria</taxon>
        <taxon>Bacillati</taxon>
        <taxon>Bacillota</taxon>
        <taxon>Tissierellia</taxon>
        <taxon>Tissierellales</taxon>
        <taxon>Tissierellaceae</taxon>
        <taxon>Tissierella</taxon>
    </lineage>
</organism>
<dbReference type="PANTHER" id="PTHR43806">
    <property type="entry name" value="PEPTIDASE S8"/>
    <property type="match status" value="1"/>
</dbReference>
<feature type="active site" description="Charge relay system" evidence="5">
    <location>
        <position position="118"/>
    </location>
</feature>
<dbReference type="InterPro" id="IPR050131">
    <property type="entry name" value="Peptidase_S8_subtilisin-like"/>
</dbReference>
<reference evidence="7 8" key="1">
    <citation type="submission" date="2022-06" db="EMBL/GenBank/DDBJ databases">
        <title>Isolation of gut microbiota from human fecal samples.</title>
        <authorList>
            <person name="Pamer E.G."/>
            <person name="Barat B."/>
            <person name="Waligurski E."/>
            <person name="Medina S."/>
            <person name="Paddock L."/>
            <person name="Mostad J."/>
        </authorList>
    </citation>
    <scope>NUCLEOTIDE SEQUENCE [LARGE SCALE GENOMIC DNA]</scope>
    <source>
        <strain evidence="7 8">DFI.7.95</strain>
    </source>
</reference>
<evidence type="ECO:0000313" key="7">
    <source>
        <dbReference type="EMBL" id="MCQ4924661.1"/>
    </source>
</evidence>
<feature type="domain" description="Peptidase S8/S53" evidence="6">
    <location>
        <begin position="109"/>
        <end position="379"/>
    </location>
</feature>
<dbReference type="InterPro" id="IPR023827">
    <property type="entry name" value="Peptidase_S8_Asp-AS"/>
</dbReference>
<dbReference type="PROSITE" id="PS51892">
    <property type="entry name" value="SUBTILASE"/>
    <property type="match status" value="1"/>
</dbReference>
<keyword evidence="4 5" id="KW-0720">Serine protease</keyword>
<sequence>MKKIINTKLCPILSAKIMSQSMEDVPVIVQFNNSGSNLKKNINNLSNRIKTNLPLIDGFAGLMSTETIYRIVNSPEVDYISFDSKVYTLLDIATPTMDAYFPHDKGYEGKGITVAVIDTGVAPHYDLTRPTNRIVGFKDMISGKEIPYDDNGHGTHVAGIIAGNGLSSNGKYMGVAPKANILGIKALDEYGGGSTSDIIAAISYVVETKDKYNTKIINISLGTPANNSCDKDPLCKAVDMAVKAGLIVIAAAGNSGPKEGTILSPGISRNVITVGAVDDKRTIDPSDDTIAPFSSRGPTIEGLMKPDIVAPGVNIKSLSNTKLDSYASLSGTSMATPLVSGSVALLLNKHGNLSPQEIRDRVTTSCIDLKESKENQGAGMLNLKMLFGDTINKIENNQQVNSIFGEGEIFESILILLIIVFLLDSRF</sequence>
<evidence type="ECO:0000256" key="1">
    <source>
        <dbReference type="ARBA" id="ARBA00011073"/>
    </source>
</evidence>
<evidence type="ECO:0000256" key="4">
    <source>
        <dbReference type="ARBA" id="ARBA00022825"/>
    </source>
</evidence>
<evidence type="ECO:0000313" key="8">
    <source>
        <dbReference type="Proteomes" id="UP001524478"/>
    </source>
</evidence>
<accession>A0ABT1SDW4</accession>
<feature type="active site" description="Charge relay system" evidence="5">
    <location>
        <position position="333"/>
    </location>
</feature>
<dbReference type="InterPro" id="IPR023828">
    <property type="entry name" value="Peptidase_S8_Ser-AS"/>
</dbReference>
<feature type="active site" description="Charge relay system" evidence="5">
    <location>
        <position position="153"/>
    </location>
</feature>
<dbReference type="EMBL" id="JANGAC010000014">
    <property type="protein sequence ID" value="MCQ4924661.1"/>
    <property type="molecule type" value="Genomic_DNA"/>
</dbReference>
<dbReference type="PANTHER" id="PTHR43806:SF11">
    <property type="entry name" value="CEREVISIN-RELATED"/>
    <property type="match status" value="1"/>
</dbReference>
<evidence type="ECO:0000256" key="3">
    <source>
        <dbReference type="ARBA" id="ARBA00022801"/>
    </source>
</evidence>
<dbReference type="Pfam" id="PF00082">
    <property type="entry name" value="Peptidase_S8"/>
    <property type="match status" value="1"/>
</dbReference>